<reference evidence="1 2" key="1">
    <citation type="submission" date="2021-06" db="EMBL/GenBank/DDBJ databases">
        <title>Caerostris extrusa draft genome.</title>
        <authorList>
            <person name="Kono N."/>
            <person name="Arakawa K."/>
        </authorList>
    </citation>
    <scope>NUCLEOTIDE SEQUENCE [LARGE SCALE GENOMIC DNA]</scope>
</reference>
<name>A0AAV4XAX2_CAEEX</name>
<evidence type="ECO:0000313" key="1">
    <source>
        <dbReference type="EMBL" id="GIY91568.1"/>
    </source>
</evidence>
<gene>
    <name evidence="1" type="primary">inpp5f_2</name>
    <name evidence="1" type="ORF">CEXT_795551</name>
</gene>
<keyword evidence="2" id="KW-1185">Reference proteome</keyword>
<protein>
    <submittedName>
        <fullName evidence="1">Phosphatidylinositide phosphatase SAC2</fullName>
    </submittedName>
</protein>
<dbReference type="EMBL" id="BPLR01017429">
    <property type="protein sequence ID" value="GIY91568.1"/>
    <property type="molecule type" value="Genomic_DNA"/>
</dbReference>
<dbReference type="AlphaFoldDB" id="A0AAV4XAX2"/>
<comment type="caution">
    <text evidence="1">The sequence shown here is derived from an EMBL/GenBank/DDBJ whole genome shotgun (WGS) entry which is preliminary data.</text>
</comment>
<dbReference type="Proteomes" id="UP001054945">
    <property type="component" value="Unassembled WGS sequence"/>
</dbReference>
<accession>A0AAV4XAX2</accession>
<organism evidence="1 2">
    <name type="scientific">Caerostris extrusa</name>
    <name type="common">Bark spider</name>
    <name type="synonym">Caerostris bankana</name>
    <dbReference type="NCBI Taxonomy" id="172846"/>
    <lineage>
        <taxon>Eukaryota</taxon>
        <taxon>Metazoa</taxon>
        <taxon>Ecdysozoa</taxon>
        <taxon>Arthropoda</taxon>
        <taxon>Chelicerata</taxon>
        <taxon>Arachnida</taxon>
        <taxon>Araneae</taxon>
        <taxon>Araneomorphae</taxon>
        <taxon>Entelegynae</taxon>
        <taxon>Araneoidea</taxon>
        <taxon>Araneidae</taxon>
        <taxon>Caerostris</taxon>
    </lineage>
</organism>
<sequence>MDSSSESEEDSVLHHKAYTTTGFHGHISDRTLSSDYSEFSDVDEQEMMLSTECLNNGANDNKHDAVLESCGILATFNFKTNQPNNFVFLDDSITLTKGAITQKWMILSWMP</sequence>
<proteinExistence type="predicted"/>
<evidence type="ECO:0000313" key="2">
    <source>
        <dbReference type="Proteomes" id="UP001054945"/>
    </source>
</evidence>